<keyword evidence="3" id="KW-1185">Reference proteome</keyword>
<sequence length="345" mass="37008">MSSNGKSTFEKPKAVESDSSPGPIKPIGTPSVSSGHSIGDPHSKRAKGKASVTSGLTKLSGKPAISSGVFIGEPKSKNPNGMKTGVSSRVRGKAVVSSGAKGKAIVSAEVVAFKGVKYGAHDGELRFRLIHFWEARNVVTKVLLGLEMLLIDQEETVIQGFIPAGRIDTYLPHMRAGGIYRLNISPSHSCFPEDRFRFHGYEEFDAACDLRGDLYDYVGHIKLVNGQVLSDTLVLDDAEIASLRRVLLHVQTHDERFKASGGTARVILVTTLNPKRLGGALALSSMTPSLVIPSLFLMFVRWPQPDAQETLDKEVAGDGPSTFFGSVKRAAGQADAEDPKRARSG</sequence>
<reference evidence="2 3" key="1">
    <citation type="journal article" date="2014" name="Genome Biol.">
        <title>Transcriptome and methylome profiling reveals relics of genome dominance in the mesopolyploid Brassica oleracea.</title>
        <authorList>
            <person name="Parkin I.A."/>
            <person name="Koh C."/>
            <person name="Tang H."/>
            <person name="Robinson S.J."/>
            <person name="Kagale S."/>
            <person name="Clarke W.E."/>
            <person name="Town C.D."/>
            <person name="Nixon J."/>
            <person name="Krishnakumar V."/>
            <person name="Bidwell S.L."/>
            <person name="Denoeud F."/>
            <person name="Belcram H."/>
            <person name="Links M.G."/>
            <person name="Just J."/>
            <person name="Clarke C."/>
            <person name="Bender T."/>
            <person name="Huebert T."/>
            <person name="Mason A.S."/>
            <person name="Pires J.C."/>
            <person name="Barker G."/>
            <person name="Moore J."/>
            <person name="Walley P.G."/>
            <person name="Manoli S."/>
            <person name="Batley J."/>
            <person name="Edwards D."/>
            <person name="Nelson M.N."/>
            <person name="Wang X."/>
            <person name="Paterson A.H."/>
            <person name="King G."/>
            <person name="Bancroft I."/>
            <person name="Chalhoub B."/>
            <person name="Sharpe A.G."/>
        </authorList>
    </citation>
    <scope>NUCLEOTIDE SEQUENCE</scope>
    <source>
        <strain evidence="2 3">cv. TO1000</strain>
    </source>
</reference>
<name>A0A0D3A861_BRAOL</name>
<dbReference type="CDD" id="cd04480">
    <property type="entry name" value="RPA1_DBD_A_like"/>
    <property type="match status" value="1"/>
</dbReference>
<evidence type="ECO:0000313" key="2">
    <source>
        <dbReference type="EnsemblPlants" id="Bo1g057580.1"/>
    </source>
</evidence>
<dbReference type="EnsemblPlants" id="Bo1g057580.1">
    <property type="protein sequence ID" value="Bo1g057580.1"/>
    <property type="gene ID" value="Bo1g057580"/>
</dbReference>
<dbReference type="AlphaFoldDB" id="A0A0D3A861"/>
<dbReference type="Gramene" id="Bo1g057580.1">
    <property type="protein sequence ID" value="Bo1g057580.1"/>
    <property type="gene ID" value="Bo1g057580"/>
</dbReference>
<accession>A0A0D3A861</accession>
<organism evidence="2 3">
    <name type="scientific">Brassica oleracea var. oleracea</name>
    <dbReference type="NCBI Taxonomy" id="109376"/>
    <lineage>
        <taxon>Eukaryota</taxon>
        <taxon>Viridiplantae</taxon>
        <taxon>Streptophyta</taxon>
        <taxon>Embryophyta</taxon>
        <taxon>Tracheophyta</taxon>
        <taxon>Spermatophyta</taxon>
        <taxon>Magnoliopsida</taxon>
        <taxon>eudicotyledons</taxon>
        <taxon>Gunneridae</taxon>
        <taxon>Pentapetalae</taxon>
        <taxon>rosids</taxon>
        <taxon>malvids</taxon>
        <taxon>Brassicales</taxon>
        <taxon>Brassicaceae</taxon>
        <taxon>Brassiceae</taxon>
        <taxon>Brassica</taxon>
    </lineage>
</organism>
<evidence type="ECO:0000256" key="1">
    <source>
        <dbReference type="SAM" id="MobiDB-lite"/>
    </source>
</evidence>
<evidence type="ECO:0000313" key="3">
    <source>
        <dbReference type="Proteomes" id="UP000032141"/>
    </source>
</evidence>
<feature type="region of interest" description="Disordered" evidence="1">
    <location>
        <begin position="312"/>
        <end position="345"/>
    </location>
</feature>
<dbReference type="Proteomes" id="UP000032141">
    <property type="component" value="Chromosome C1"/>
</dbReference>
<feature type="region of interest" description="Disordered" evidence="1">
    <location>
        <begin position="1"/>
        <end position="59"/>
    </location>
</feature>
<proteinExistence type="predicted"/>
<dbReference type="HOGENOM" id="CLU_019382_7_1_1"/>
<protein>
    <submittedName>
        <fullName evidence="2">Uncharacterized protein</fullName>
    </submittedName>
</protein>
<reference evidence="2" key="2">
    <citation type="submission" date="2015-03" db="UniProtKB">
        <authorList>
            <consortium name="EnsemblPlants"/>
        </authorList>
    </citation>
    <scope>IDENTIFICATION</scope>
</reference>